<keyword evidence="2" id="KW-0472">Membrane</keyword>
<reference evidence="3 4" key="1">
    <citation type="submission" date="2015-09" db="EMBL/GenBank/DDBJ databases">
        <title>Host preference determinants of Valsa canker pathogens revealed by comparative genomics.</title>
        <authorList>
            <person name="Yin Z."/>
            <person name="Huang L."/>
        </authorList>
    </citation>
    <scope>NUCLEOTIDE SEQUENCE [LARGE SCALE GENOMIC DNA]</scope>
    <source>
        <strain evidence="3 4">YSFL</strain>
    </source>
</reference>
<protein>
    <submittedName>
        <fullName evidence="3">Uncharacterized protein</fullName>
    </submittedName>
</protein>
<feature type="region of interest" description="Disordered" evidence="1">
    <location>
        <begin position="234"/>
        <end position="254"/>
    </location>
</feature>
<dbReference type="AlphaFoldDB" id="A0A423W8V4"/>
<keyword evidence="2" id="KW-1133">Transmembrane helix</keyword>
<name>A0A423W8V4_CYTCH</name>
<feature type="transmembrane region" description="Helical" evidence="2">
    <location>
        <begin position="208"/>
        <end position="226"/>
    </location>
</feature>
<dbReference type="EMBL" id="LJZO01000010">
    <property type="protein sequence ID" value="ROV99779.1"/>
    <property type="molecule type" value="Genomic_DNA"/>
</dbReference>
<keyword evidence="2" id="KW-0812">Transmembrane</keyword>
<evidence type="ECO:0000256" key="2">
    <source>
        <dbReference type="SAM" id="Phobius"/>
    </source>
</evidence>
<evidence type="ECO:0000313" key="3">
    <source>
        <dbReference type="EMBL" id="ROV99779.1"/>
    </source>
</evidence>
<gene>
    <name evidence="3" type="ORF">VSDG_03147</name>
</gene>
<accession>A0A423W8V4</accession>
<comment type="caution">
    <text evidence="3">The sequence shown here is derived from an EMBL/GenBank/DDBJ whole genome shotgun (WGS) entry which is preliminary data.</text>
</comment>
<evidence type="ECO:0000256" key="1">
    <source>
        <dbReference type="SAM" id="MobiDB-lite"/>
    </source>
</evidence>
<dbReference type="Proteomes" id="UP000284375">
    <property type="component" value="Unassembled WGS sequence"/>
</dbReference>
<feature type="region of interest" description="Disordered" evidence="1">
    <location>
        <begin position="42"/>
        <end position="130"/>
    </location>
</feature>
<dbReference type="OrthoDB" id="3784821at2759"/>
<evidence type="ECO:0000313" key="4">
    <source>
        <dbReference type="Proteomes" id="UP000284375"/>
    </source>
</evidence>
<feature type="region of interest" description="Disordered" evidence="1">
    <location>
        <begin position="142"/>
        <end position="199"/>
    </location>
</feature>
<organism evidence="3 4">
    <name type="scientific">Cytospora chrysosperma</name>
    <name type="common">Cytospora canker fungus</name>
    <name type="synonym">Sphaeria chrysosperma</name>
    <dbReference type="NCBI Taxonomy" id="252740"/>
    <lineage>
        <taxon>Eukaryota</taxon>
        <taxon>Fungi</taxon>
        <taxon>Dikarya</taxon>
        <taxon>Ascomycota</taxon>
        <taxon>Pezizomycotina</taxon>
        <taxon>Sordariomycetes</taxon>
        <taxon>Sordariomycetidae</taxon>
        <taxon>Diaporthales</taxon>
        <taxon>Cytosporaceae</taxon>
        <taxon>Cytospora</taxon>
    </lineage>
</organism>
<sequence length="254" mass="26582">MSRPGMNTQMLSRWGSGWNTLGVATIRIANPLCYNIRQVSTTPSKKAQVTKKAAKKATPAAPPKEKTPKSSAGTTKPKKASTKAAVVPEVPKAAKPAKKAQASRFTDVATNSSEEAKPAPPTEQQEAGRFKSATLTEAITTTTPEAPAPAVSPATTTQAAATSTARVAPEPVADKTGSSNAVATPETGSAKPKIDPSSPEYKQAARQWVSTMIALPILIVTSYFLFERLASGNKKPSLDAFRPKPRTVSAAEDA</sequence>
<feature type="compositionally biased region" description="Low complexity" evidence="1">
    <location>
        <begin position="142"/>
        <end position="169"/>
    </location>
</feature>
<keyword evidence="4" id="KW-1185">Reference proteome</keyword>
<proteinExistence type="predicted"/>
<feature type="compositionally biased region" description="Low complexity" evidence="1">
    <location>
        <begin position="82"/>
        <end position="94"/>
    </location>
</feature>
<dbReference type="STRING" id="252740.A0A423W8V4"/>